<evidence type="ECO:0000313" key="1">
    <source>
        <dbReference type="EMBL" id="SBT80763.1"/>
    </source>
</evidence>
<name>A0A1C3L2Q5_PLAMA</name>
<organism evidence="1 2">
    <name type="scientific">Plasmodium malariae</name>
    <dbReference type="NCBI Taxonomy" id="5858"/>
    <lineage>
        <taxon>Eukaryota</taxon>
        <taxon>Sar</taxon>
        <taxon>Alveolata</taxon>
        <taxon>Apicomplexa</taxon>
        <taxon>Aconoidasida</taxon>
        <taxon>Haemosporida</taxon>
        <taxon>Plasmodiidae</taxon>
        <taxon>Plasmodium</taxon>
        <taxon>Plasmodium (Plasmodium)</taxon>
    </lineage>
</organism>
<sequence>KLHIKLPNEDDDYLGKLINVFNNICNYSVNNKAKITKILTTSLLSAYSINSLYNSGVTFKKNPHYSLYVPSNNYIKNLIKKLKKNYELKTNGFTEHKIFEKTFTYDNINLKVVEMYVVNNIINFSNFLPDKFRNDSSYKFLKYKEFENVENLFNCVKVLMYGNEILIFQGKLKKHFWIHLPLKYQIVKTEEDTNNYTLSFIPLHKYYSNYIIEIKIKKEKSSIKYVTYIKSREKKNDTNMFHMNIVKSIATYLAYDIFEGINNNIHIFYKRNLKYNKMNFIRSKNLLRKKTNSNMKLVFPIMQNHNFKIKRY</sequence>
<dbReference type="AlphaFoldDB" id="A0A1C3L2Q5"/>
<dbReference type="VEuPathDB" id="PlasmoDB:PmUG01_14041300"/>
<dbReference type="Proteomes" id="UP000219799">
    <property type="component" value="Chromosome 14"/>
</dbReference>
<accession>A0A1C3L2Q5</accession>
<protein>
    <submittedName>
        <fullName evidence="1">Selenoprotein, putative</fullName>
    </submittedName>
</protein>
<gene>
    <name evidence="1" type="primary">Sel3</name>
    <name evidence="1" type="ORF">PMLGA01_140026000</name>
</gene>
<dbReference type="EMBL" id="LT594502">
    <property type="protein sequence ID" value="SBT80763.1"/>
    <property type="molecule type" value="Genomic_DNA"/>
</dbReference>
<proteinExistence type="predicted"/>
<feature type="non-terminal residue" evidence="1">
    <location>
        <position position="1"/>
    </location>
</feature>
<reference evidence="1 2" key="1">
    <citation type="submission" date="2016-06" db="EMBL/GenBank/DDBJ databases">
        <authorList>
            <consortium name="Pathogen Informatics"/>
        </authorList>
    </citation>
    <scope>NUCLEOTIDE SEQUENCE [LARGE SCALE GENOMIC DNA]</scope>
    <source>
        <strain evidence="1">PmlGA01</strain>
    </source>
</reference>
<evidence type="ECO:0000313" key="2">
    <source>
        <dbReference type="Proteomes" id="UP000219799"/>
    </source>
</evidence>